<evidence type="ECO:0000256" key="7">
    <source>
        <dbReference type="ARBA" id="ARBA00022801"/>
    </source>
</evidence>
<evidence type="ECO:0000256" key="4">
    <source>
        <dbReference type="ARBA" id="ARBA00022670"/>
    </source>
</evidence>
<organism evidence="14 15">
    <name type="scientific">Dolichospermum compactum NIES-806</name>
    <dbReference type="NCBI Taxonomy" id="1973481"/>
    <lineage>
        <taxon>Bacteria</taxon>
        <taxon>Bacillati</taxon>
        <taxon>Cyanobacteriota</taxon>
        <taxon>Cyanophyceae</taxon>
        <taxon>Nostocales</taxon>
        <taxon>Aphanizomenonaceae</taxon>
        <taxon>Dolichospermum</taxon>
        <taxon>Dolichospermum compactum</taxon>
    </lineage>
</organism>
<dbReference type="PROSITE" id="PS00136">
    <property type="entry name" value="SUBTILASE_ASP"/>
    <property type="match status" value="1"/>
</dbReference>
<dbReference type="Pfam" id="PF03160">
    <property type="entry name" value="Calx-beta"/>
    <property type="match status" value="5"/>
</dbReference>
<dbReference type="Gene3D" id="3.40.50.200">
    <property type="entry name" value="Peptidase S8/S53 domain"/>
    <property type="match status" value="1"/>
</dbReference>
<dbReference type="GO" id="GO:0005509">
    <property type="term" value="F:calcium ion binding"/>
    <property type="evidence" value="ECO:0007669"/>
    <property type="project" value="InterPro"/>
</dbReference>
<evidence type="ECO:0000256" key="10">
    <source>
        <dbReference type="ARBA" id="ARBA00023065"/>
    </source>
</evidence>
<keyword evidence="3" id="KW-0964">Secreted</keyword>
<dbReference type="InterPro" id="IPR023827">
    <property type="entry name" value="Peptidase_S8_Asp-AS"/>
</dbReference>
<dbReference type="RefSeq" id="WP_330221266.1">
    <property type="nucleotide sequence ID" value="NZ_AP018316.1"/>
</dbReference>
<dbReference type="FunFam" id="2.60.40.2030:FF:000017">
    <property type="entry name" value="Adhesion G protein-coupled receptor V1"/>
    <property type="match status" value="1"/>
</dbReference>
<evidence type="ECO:0000313" key="14">
    <source>
        <dbReference type="EMBL" id="BAZ86868.1"/>
    </source>
</evidence>
<dbReference type="InterPro" id="IPR018247">
    <property type="entry name" value="EF_Hand_1_Ca_BS"/>
</dbReference>
<dbReference type="InterPro" id="IPR015919">
    <property type="entry name" value="Cadherin-like_sf"/>
</dbReference>
<proteinExistence type="inferred from homology"/>
<keyword evidence="9" id="KW-0106">Calcium</keyword>
<feature type="domain" description="Calx-beta" evidence="12">
    <location>
        <begin position="231"/>
        <end position="329"/>
    </location>
</feature>
<dbReference type="PRINTS" id="PR00723">
    <property type="entry name" value="SUBTILISIN"/>
</dbReference>
<dbReference type="GO" id="GO:0004252">
    <property type="term" value="F:serine-type endopeptidase activity"/>
    <property type="evidence" value="ECO:0007669"/>
    <property type="project" value="UniProtKB-UniRule"/>
</dbReference>
<feature type="domain" description="Dystroglycan-type cadherin-like" evidence="13">
    <location>
        <begin position="3436"/>
        <end position="3536"/>
    </location>
</feature>
<keyword evidence="6" id="KW-0677">Repeat</keyword>
<dbReference type="GO" id="GO:0006508">
    <property type="term" value="P:proteolysis"/>
    <property type="evidence" value="ECO:0007669"/>
    <property type="project" value="UniProtKB-KW"/>
</dbReference>
<dbReference type="Gene3D" id="2.60.40.1220">
    <property type="match status" value="1"/>
</dbReference>
<dbReference type="PROSITE" id="PS00018">
    <property type="entry name" value="EF_HAND_1"/>
    <property type="match status" value="1"/>
</dbReference>
<dbReference type="Gene3D" id="2.60.40.10">
    <property type="entry name" value="Immunoglobulins"/>
    <property type="match status" value="5"/>
</dbReference>
<dbReference type="PANTHER" id="PTHR11878:SF65">
    <property type="entry name" value="NA_CA-EXCHANGE PROTEIN, ISOFORM G"/>
    <property type="match status" value="1"/>
</dbReference>
<dbReference type="GO" id="GO:0007154">
    <property type="term" value="P:cell communication"/>
    <property type="evidence" value="ECO:0007669"/>
    <property type="project" value="InterPro"/>
</dbReference>
<dbReference type="InterPro" id="IPR011049">
    <property type="entry name" value="Serralysin-like_metalloprot_C"/>
</dbReference>
<evidence type="ECO:0000256" key="3">
    <source>
        <dbReference type="ARBA" id="ARBA00022525"/>
    </source>
</evidence>
<dbReference type="KEGG" id="dcm:NIES806_30850"/>
<dbReference type="InterPro" id="IPR000209">
    <property type="entry name" value="Peptidase_S8/S53_dom"/>
</dbReference>
<evidence type="ECO:0000259" key="12">
    <source>
        <dbReference type="SMART" id="SM00237"/>
    </source>
</evidence>
<evidence type="ECO:0000313" key="15">
    <source>
        <dbReference type="Proteomes" id="UP000218702"/>
    </source>
</evidence>
<keyword evidence="7 11" id="KW-0378">Hydrolase</keyword>
<dbReference type="Proteomes" id="UP000218702">
    <property type="component" value="Chromosome"/>
</dbReference>
<dbReference type="InterPro" id="IPR011635">
    <property type="entry name" value="CARDB"/>
</dbReference>
<evidence type="ECO:0000256" key="8">
    <source>
        <dbReference type="ARBA" id="ARBA00022825"/>
    </source>
</evidence>
<keyword evidence="10" id="KW-0813">Transport</keyword>
<comment type="subcellular location">
    <subcellularLocation>
        <location evidence="1">Secreted</location>
    </subcellularLocation>
</comment>
<dbReference type="SUPFAM" id="SSF141072">
    <property type="entry name" value="CalX-like"/>
    <property type="match status" value="7"/>
</dbReference>
<dbReference type="InterPro" id="IPR033764">
    <property type="entry name" value="Sdr_B"/>
</dbReference>
<accession>A0A1Z4V5Z2</accession>
<evidence type="ECO:0000256" key="11">
    <source>
        <dbReference type="PROSITE-ProRule" id="PRU01240"/>
    </source>
</evidence>
<dbReference type="InterPro" id="IPR003644">
    <property type="entry name" value="Calx_beta"/>
</dbReference>
<feature type="domain" description="Dystroglycan-type cadherin-like" evidence="13">
    <location>
        <begin position="3537"/>
        <end position="3637"/>
    </location>
</feature>
<dbReference type="GO" id="GO:0005576">
    <property type="term" value="C:extracellular region"/>
    <property type="evidence" value="ECO:0007669"/>
    <property type="project" value="UniProtKB-SubCell"/>
</dbReference>
<evidence type="ECO:0000256" key="2">
    <source>
        <dbReference type="ARBA" id="ARBA00011073"/>
    </source>
</evidence>
<name>A0A1Z4V5Z2_9CYAN</name>
<dbReference type="SMART" id="SM00237">
    <property type="entry name" value="Calx_beta"/>
    <property type="match status" value="6"/>
</dbReference>
<dbReference type="EMBL" id="AP018316">
    <property type="protein sequence ID" value="BAZ86868.1"/>
    <property type="molecule type" value="Genomic_DNA"/>
</dbReference>
<dbReference type="GO" id="GO:0030001">
    <property type="term" value="P:metal ion transport"/>
    <property type="evidence" value="ECO:0007669"/>
    <property type="project" value="TreeGrafter"/>
</dbReference>
<keyword evidence="15" id="KW-1185">Reference proteome</keyword>
<evidence type="ECO:0000256" key="1">
    <source>
        <dbReference type="ARBA" id="ARBA00004613"/>
    </source>
</evidence>
<reference evidence="14 15" key="1">
    <citation type="submission" date="2017-06" db="EMBL/GenBank/DDBJ databases">
        <title>Genome sequencing of cyanobaciteial culture collection at National Institute for Environmental Studies (NIES).</title>
        <authorList>
            <person name="Hirose Y."/>
            <person name="Shimura Y."/>
            <person name="Fujisawa T."/>
            <person name="Nakamura Y."/>
            <person name="Kawachi M."/>
        </authorList>
    </citation>
    <scope>NUCLEOTIDE SEQUENCE [LARGE SCALE GENOMIC DNA]</scope>
    <source>
        <strain evidence="14 15">NIES-806</strain>
    </source>
</reference>
<feature type="domain" description="Calx-beta" evidence="12">
    <location>
        <begin position="3"/>
        <end position="100"/>
    </location>
</feature>
<dbReference type="InterPro" id="IPR013783">
    <property type="entry name" value="Ig-like_fold"/>
</dbReference>
<keyword evidence="8 11" id="KW-0720">Serine protease</keyword>
<dbReference type="PANTHER" id="PTHR11878">
    <property type="entry name" value="SODIUM/CALCIUM EXCHANGER"/>
    <property type="match status" value="1"/>
</dbReference>
<dbReference type="SUPFAM" id="SSF49313">
    <property type="entry name" value="Cadherin-like"/>
    <property type="match status" value="2"/>
</dbReference>
<dbReference type="InterPro" id="IPR051171">
    <property type="entry name" value="CaCA"/>
</dbReference>
<dbReference type="SUPFAM" id="SSF49478">
    <property type="entry name" value="Cna protein B-type domain"/>
    <property type="match status" value="1"/>
</dbReference>
<comment type="similarity">
    <text evidence="2 11">Belongs to the peptidase S8 family.</text>
</comment>
<feature type="active site" description="Charge relay system" evidence="11">
    <location>
        <position position="3125"/>
    </location>
</feature>
<dbReference type="Pfam" id="PF00082">
    <property type="entry name" value="Peptidase_S8"/>
    <property type="match status" value="1"/>
</dbReference>
<dbReference type="Pfam" id="PF17210">
    <property type="entry name" value="SdrD_B"/>
    <property type="match status" value="1"/>
</dbReference>
<dbReference type="Pfam" id="PF07705">
    <property type="entry name" value="CARDB"/>
    <property type="match status" value="1"/>
</dbReference>
<sequence length="3828" mass="404383">MITGTGQFSPGAIAFSSSSYSVNEEGTAVQAITLTRINGSDGIVTVTVTPSNGTATQPSDYNGTPIVVFFDNGQISKTVVVPIVDDTQLEVIETVNLTLSNPTGGATLGTQQTATLNIIDNDAVPGVIQFSNANYSVNEDGTPVTAVTLTRTNGSDGEVSATISLTNSTATAGSDYSNSPITVNFANGETSKTVTIPIVNDTQFEPDETINLTLTNPQGGATLGTQTTATLTIINDDLPKRGTISLNSSTYTVNENGTFSVDLTRIGGSDGEVSVTLTPTDGTATAGSDYNNSPITVTFANGETNKNVTIPIIDDNVYEPTETVNLALSNPTGGATLGTQQTAVLNIIDNDAVPGVIQFSNANYSVNEDGTPVTAVTLTRTNGSDGEVSATISLTNSTATAGSDYNNSPITVTFANGETTKTVTIPIIDDSILESNETINLSLSNPTNGVTIGTQNSAVVNIIDNDFKPTLTVNITAEQATEGNTVQGTVTRNTDTTEPLTVTLVNSDNTQLTVPITVTIPAGANSATFNITAVDDTLIELPKNHTIIASAAGFISGSDSLAIIDNDGVNLTLTLDTNNINENGGKATATITRNIVTDTPLLVQLSSSDTTEATVPATVIIAANQASATFEIQGVDDTILDSTQAVMITAKPTYTGTSVVTNAGQATANLNVVDNESSSLNLVIDKDIIAETGTATATITRNTDINSELIVNLSSSDTTEATVPNTVTIPVGQNSATFTITGVSDGINDGSQKVTITSSATGLNSGSDSLEVTDINVPDLMVTQLQGIQTTYTGKQSQFTYTITNNGIISAAGSWKDRVYLSTDNKLDANDTLLGEFGVGTTDNPANLLAGTSYNRTVTYFAPRTPGQYYLIGVTDSGNTVNEGVSIGENNNTTITPITITPAYRGTVYTDTETGLVGSPITFRGTALSNSDNSPVPYEFVKVSVENKGNIREFDAFTDANGNFTQQFTPLPGEAGTYNINAYFPGNSSEDSAAEDQFKLLGMRFEENDQLLTQVSQKITEGTTVNGVVKLQNLSDVGLSGLTATINGALSDWIVNITSEKTSLAGNEEITVNYSINVPNDKWQYNNFSLGLSTTEGVTTTLPVTVNVEQILPRLVADISNLEASMLRGGQKLVEFTVTNQGGIASGNLDISLPEASWLKLASPVSIPSLNPGESTKVSLLLQPSVTQDLTVYNGDLVIAGAETSLKLPFNFRAVSEAKGNLNINVVDELSFFAEGSPKLKNATVTLLDPFTKNVVFSEQDADGILSKTNLAEGYYTLRISADSHDTYEQNIYISAGETEDIEAFLSRQTVKYTWTVTPTEIEDRYTISIESVFETNVPIPTVVIEPTFIDLEQLQVVGQVMQIDVTATNHGLIAANYINLYFGEHPFYKIESLINNIDSLAAKSSIIVPVKITRIADFDTLSSFGGELSTQSTPSVPCSISAGIDYSYDCSGVQIKRAIPLPILNVEGNCFIGGGGASGSGVGGVVGGASGSGYLGGSGSGVGGVGGASGVRTYVTPVTVNVQSSNCDPRTEKIKQAVIDLAITLGSYAPIIKAASTGLSWWKAAADAANGEPKDLIKEGLQEFVESNKNKTEFTEKAAKVAKGLKIIDDVLTTYRNFSEAFATPSVQSEFSITNTLSFINQGLGTLQLSLERLSKVYQVWQAFFGDKVWMDSATTPEFSEWFGTFLADTQFGETDPVKISDIERDELLNLPLPTPITGSDVNKLIDRWNRTIDYWESKLFNTYNIPVGESQDFIALNQIGPLQDALDEAISETEAEGYSDIIDAITQKTQELQEALDGSGGVCAKVRIQIDQEAIMTRAAFLGSLEIENGNITNLEKLSVTLQVKDAQGKVVNDLFGITSPILSNITAVDGTGILTGDDPATSVNEGIGSAKWTFIPTNLAAPEIPTQYSIGGTLSYVENGATVTVPLLSAPITVYPQAELHLDYFHQRDVFADDPFTDDIVETSVPYSLAVLVRNEGKGDAKNLKIISSQPKIIDNEKGLLVDFQIIGSEVNGTGASPSLTVDFGNIAAGKTGVADWLLKSSLQGKFVDYKATFEHVNSLGKPELSLIKEVTIHELIHQVQVNHPNPDNLPDFLVNDTFDAKFTPDIIYFSSGGTAPVKAVKNTTIDAPATLNDLTVQISATVETGWTYFELAEPSNSQFDIVKIQRADGTEINLKNIWTTDRTFPGTGRPKYENILHFLDNTSAGNTTYTVTYTPGGPTVTDIIDVSPDPRATAINAISVDFSEAIKTNSFDYNDLSLTVNEGTNLINSTVTIQSLSPTRYQITGLNSLTTTDGQYTLAVNASGIEDTTGKLGTGSLTETWIKAATGNSDNTPPIFTDIIDLLIDLRNQPVSNLNVTFSEKIDFSTFNWQDITLTRNGGTNLINNTVTISAVNDTTYRINGLSGLTTTDGNYTLTVNGSGIQDLSGNAGTGTQSETWVMDTTAPAVPSNIVVAGISPNNINNVEMLYTTSLQNTTSLQILTTSGQTLINTTTPTISGELGETGLKVFVYDKITNQLLTQATVTGTQFSSSVQLPSPGARELEIRVQDAAGNTTNTTLSLFADVAPPVISQFLNVPTSTLNPVNTIDVQFSEQINLNTFDQSDISLSRDGVNLTLPNTVTVTYISDTTYRINGLDSLTNTPGVYSLKVDTTTIQDNAGNSGDAAKTATFTIAAPPTPGITLIQSGGSTAVTEGGNTDSYTLVLKTQPTADVTVTLNGGNQITIDKTTVTFTSANWNTPQTVTVTAVNDTIAEGNHTSTISHSVSSTDANYNNATLPNIAVSITDNDAEIRGMKWHDLDGNGVKDAGETGLQGWTIYLDTNTNGQLDNSEISTITDTNGNYQFTNLRPGVYTVAEVQQPGWKQTFPGVNITTTNAEIPLYTPTLDIISPLDSISEVQLNFNAANYIVKEDGTAVTEIWVTRTGNASNTVSATLSFIDGTAKGCGCAASSVNNDFNNLPITVTFAENETSKLVYVQNALLGNPNAIKIRNDEKVEGDEYFTIKLTNPTGGATIGNQSSATVTIVDDETPANTTVTPPLESPSTTISSLVDSQATSLINLDNFWADSRYANIKGNSLTTVIIDTGIDLNHPIFGADADNNGIADKIVYEYDFADNDTDASDKNNHGSHIASIFTSVAPDANIIALKVFKDNGAGSFSDLEKALQWVAANSTAYNIASVNLSIGDSQNWTTATSRYGIGDELAAIASQNIIISAAAGNSFYQYGSNPGLAYPAIDPNVIAVGAVWADNSGTQKNFVGGAIDYTTTADQIASFSQRDRNLLDVFAPGILITGANANGGTTSMGGTSQATAYVTGVATLAQQIAEEKLGRKLTVNEFRNLLSTNSVIINDGDNENDNVINTGANYPRVDLLKLAEGILNLSSSTSNPNPVDPGNNNNNGATTIFDNTINLVHTVNLTAGAVRTGIDFGNQQIIVNHPPTVTNLIAPQTATEDTAFSFTIPENTFTDIDAGDVLTYSATLENGNALPSWLTFNPTTRAFSGTPNNDNVGSLNIKAIATDKAGATVSDIFTITVENVNDAPTLANTIADQTVKQDNLFNFQIPTNTFSDIDAGDFLTYSATLENGNALPSWLTFNPTIGTFSGTPSNDNVGSLNVKAIATDKAGATVSDIFVITVEKIIDNQSTTVGTPGDDKLIAIPGSQFDGQNNIVFTGAGKDEVDLSTVSAFPNSGNNIVDLGSGDDTIFVNKGDRAFGSDGNDIFDARDGQGGNRISGGVGDDTFYLGSNDRALGGDGKDIFRVSLGGGNLISGGAGADQFWIVNAELPSSANTVLDFQLGTDVIGIQGAVSLGITTSTLQLNQVGADTAIIFNRDYL</sequence>
<dbReference type="InterPro" id="IPR036852">
    <property type="entry name" value="Peptidase_S8/S53_dom_sf"/>
</dbReference>
<dbReference type="GO" id="GO:0016020">
    <property type="term" value="C:membrane"/>
    <property type="evidence" value="ECO:0007669"/>
    <property type="project" value="InterPro"/>
</dbReference>
<evidence type="ECO:0000256" key="6">
    <source>
        <dbReference type="ARBA" id="ARBA00022737"/>
    </source>
</evidence>
<dbReference type="InterPro" id="IPR038081">
    <property type="entry name" value="CalX-like_sf"/>
</dbReference>
<dbReference type="SUPFAM" id="SSF51120">
    <property type="entry name" value="beta-Roll"/>
    <property type="match status" value="1"/>
</dbReference>
<dbReference type="Gene3D" id="2.60.40.2030">
    <property type="match status" value="5"/>
</dbReference>
<dbReference type="SUPFAM" id="SSF117074">
    <property type="entry name" value="Hypothetical protein PA1324"/>
    <property type="match status" value="1"/>
</dbReference>
<protein>
    <submittedName>
        <fullName evidence="14">Uncharacterized protein</fullName>
    </submittedName>
</protein>
<keyword evidence="4 11" id="KW-0645">Protease</keyword>
<gene>
    <name evidence="14" type="ORF">NIES806_30850</name>
</gene>
<feature type="domain" description="Calx-beta" evidence="12">
    <location>
        <begin position="458"/>
        <end position="550"/>
    </location>
</feature>
<dbReference type="InterPro" id="IPR015500">
    <property type="entry name" value="Peptidase_S8_subtilisin-rel"/>
</dbReference>
<dbReference type="Pfam" id="PF05345">
    <property type="entry name" value="He_PIG"/>
    <property type="match status" value="2"/>
</dbReference>
<feature type="active site" description="Charge relay system" evidence="11">
    <location>
        <position position="3304"/>
    </location>
</feature>
<keyword evidence="5" id="KW-0732">Signal</keyword>
<dbReference type="SUPFAM" id="SSF52743">
    <property type="entry name" value="Subtilisin-like"/>
    <property type="match status" value="1"/>
</dbReference>
<feature type="domain" description="Calx-beta" evidence="12">
    <location>
        <begin position="2887"/>
        <end position="3006"/>
    </location>
</feature>
<evidence type="ECO:0000256" key="9">
    <source>
        <dbReference type="ARBA" id="ARBA00022837"/>
    </source>
</evidence>
<keyword evidence="10" id="KW-0406">Ion transport</keyword>
<feature type="domain" description="Calx-beta" evidence="12">
    <location>
        <begin position="114"/>
        <end position="215"/>
    </location>
</feature>
<dbReference type="InterPro" id="IPR006644">
    <property type="entry name" value="Cadg"/>
</dbReference>
<dbReference type="PROSITE" id="PS51892">
    <property type="entry name" value="SUBTILASE"/>
    <property type="match status" value="1"/>
</dbReference>
<evidence type="ECO:0000259" key="13">
    <source>
        <dbReference type="SMART" id="SM00736"/>
    </source>
</evidence>
<feature type="active site" description="Charge relay system" evidence="11">
    <location>
        <position position="3083"/>
    </location>
</feature>
<dbReference type="SMART" id="SM00736">
    <property type="entry name" value="CADG"/>
    <property type="match status" value="2"/>
</dbReference>
<feature type="domain" description="Calx-beta" evidence="12">
    <location>
        <begin position="343"/>
        <end position="444"/>
    </location>
</feature>
<dbReference type="InterPro" id="IPR014755">
    <property type="entry name" value="Cu-Rt/internalin_Ig-like"/>
</dbReference>
<evidence type="ECO:0000256" key="5">
    <source>
        <dbReference type="ARBA" id="ARBA00022729"/>
    </source>
</evidence>